<evidence type="ECO:0000256" key="4">
    <source>
        <dbReference type="ARBA" id="ARBA00023237"/>
    </source>
</evidence>
<evidence type="ECO:0000256" key="2">
    <source>
        <dbReference type="ARBA" id="ARBA00022729"/>
    </source>
</evidence>
<comment type="subcellular location">
    <subcellularLocation>
        <location evidence="5">Cell outer membrane</location>
        <topology evidence="5">Multi-pass membrane protein</topology>
    </subcellularLocation>
</comment>
<dbReference type="SUPFAM" id="SSF56935">
    <property type="entry name" value="Porins"/>
    <property type="match status" value="1"/>
</dbReference>
<evidence type="ECO:0000256" key="5">
    <source>
        <dbReference type="PROSITE-ProRule" id="PRU01360"/>
    </source>
</evidence>
<evidence type="ECO:0000256" key="1">
    <source>
        <dbReference type="ARBA" id="ARBA00022448"/>
    </source>
</evidence>
<reference evidence="6 7" key="1">
    <citation type="submission" date="2015-09" db="EMBL/GenBank/DDBJ databases">
        <authorList>
            <consortium name="Pathogen Informatics"/>
        </authorList>
    </citation>
    <scope>NUCLEOTIDE SEQUENCE [LARGE SCALE GENOMIC DNA]</scope>
    <source>
        <strain evidence="6 7">2789STDY5834847</strain>
    </source>
</reference>
<dbReference type="InterPro" id="IPR037066">
    <property type="entry name" value="Plug_dom_sf"/>
</dbReference>
<dbReference type="SUPFAM" id="SSF49464">
    <property type="entry name" value="Carboxypeptidase regulatory domain-like"/>
    <property type="match status" value="1"/>
</dbReference>
<dbReference type="RefSeq" id="WP_057097849.1">
    <property type="nucleotide sequence ID" value="NZ_CZAF01000006.1"/>
</dbReference>
<dbReference type="Proteomes" id="UP000095614">
    <property type="component" value="Unassembled WGS sequence"/>
</dbReference>
<dbReference type="SMART" id="SM00965">
    <property type="entry name" value="STN"/>
    <property type="match status" value="1"/>
</dbReference>
<comment type="similarity">
    <text evidence="5">Belongs to the TonB-dependent receptor family.</text>
</comment>
<keyword evidence="2" id="KW-0732">Signal</keyword>
<dbReference type="PANTHER" id="PTHR30069">
    <property type="entry name" value="TONB-DEPENDENT OUTER MEMBRANE RECEPTOR"/>
    <property type="match status" value="1"/>
</dbReference>
<keyword evidence="5" id="KW-0812">Transmembrane</keyword>
<dbReference type="NCBIfam" id="TIGR04056">
    <property type="entry name" value="OMP_RagA_SusC"/>
    <property type="match status" value="1"/>
</dbReference>
<keyword evidence="4 5" id="KW-0998">Cell outer membrane</keyword>
<dbReference type="InterPro" id="IPR039426">
    <property type="entry name" value="TonB-dep_rcpt-like"/>
</dbReference>
<accession>A0A174J743</accession>
<dbReference type="Gene3D" id="2.170.130.10">
    <property type="entry name" value="TonB-dependent receptor, plug domain"/>
    <property type="match status" value="1"/>
</dbReference>
<dbReference type="EMBL" id="CZAF01000006">
    <property type="protein sequence ID" value="CUO95423.1"/>
    <property type="molecule type" value="Genomic_DNA"/>
</dbReference>
<dbReference type="GO" id="GO:0015344">
    <property type="term" value="F:siderophore uptake transmembrane transporter activity"/>
    <property type="evidence" value="ECO:0007669"/>
    <property type="project" value="TreeGrafter"/>
</dbReference>
<dbReference type="InterPro" id="IPR008969">
    <property type="entry name" value="CarboxyPept-like_regulatory"/>
</dbReference>
<keyword evidence="3 5" id="KW-0472">Membrane</keyword>
<dbReference type="NCBIfam" id="TIGR04057">
    <property type="entry name" value="SusC_RagA_signa"/>
    <property type="match status" value="1"/>
</dbReference>
<dbReference type="InterPro" id="IPR012910">
    <property type="entry name" value="Plug_dom"/>
</dbReference>
<dbReference type="InterPro" id="IPR011662">
    <property type="entry name" value="Secretin/TonB_short_N"/>
</dbReference>
<dbReference type="Gene3D" id="2.60.40.1120">
    <property type="entry name" value="Carboxypeptidase-like, regulatory domain"/>
    <property type="match status" value="1"/>
</dbReference>
<dbReference type="OrthoDB" id="9768177at2"/>
<proteinExistence type="inferred from homology"/>
<dbReference type="FunFam" id="2.60.40.1120:FF:000003">
    <property type="entry name" value="Outer membrane protein Omp121"/>
    <property type="match status" value="1"/>
</dbReference>
<dbReference type="AlphaFoldDB" id="A0A174J743"/>
<dbReference type="InterPro" id="IPR023996">
    <property type="entry name" value="TonB-dep_OMP_SusC/RagA"/>
</dbReference>
<dbReference type="PROSITE" id="PS52016">
    <property type="entry name" value="TONB_DEPENDENT_REC_3"/>
    <property type="match status" value="1"/>
</dbReference>
<sequence>MRCTLFMLFCLVGMTFANDSYAQKTMVSLALEDRTVDEVLTELEQGTEFVFFYNNKQVDVNRRVSVQVNNKTIFKVLNDMFKGTNIGYKVLDRNIILYDKAVGAEEVQATMQAITVKGTVADATGEPIIGASILVKGTSNGVITDIDGNFTLSNVAPTATLLVSYVGYKTQEIRVDGKTSFNIVLAEDAEVLDEVVVVGYGVQKKQSLTGAVTAITSETIQTTKSENLINNIQGKMPGLMIRQKTGEPGTFDNMISIRGGGEPLIVIDGVTREYEEFAQLNSEDIENISILKDASAAIYGMNSANGVIIVTTKQGASEKTRVSYSGLFGIKHATGMEETVDAYTFRMMENEMSRNGKKAEVYSQDILDKYKNGVEGYRDWDWIDMYMNKQAFATNHTLSIRGGNEKVKYFVSAGYNRDNGLLKNNVQYYERFTFRSNLTAELAKGLTMNVKVAGRWDQTQRPREDFMWTFKTLLVNDRGVGPYAMGSTNHYSDIAPESKNPAALVDPNVDGYRRNRGVNYSADFDLTWKVPFVQGLSLGILGSFNGNNRNNSELQKSYQLYDYFTDQPTKTFGENRYQNTMGIFQRLYGRAQVNYANSFGNHNISATGVVELSGSRYDELYGRRLYDGYFTNDILNQADASTATNSGYRRETRLAAYLVRANYDYAGKYLLEVVGRYDGSYRYAPGHRWAFFPSVSAGWRMSEEKFIKEGLPFVSNLKLRASYGKSGYDAGDPFQYVAAYTQGEKGYVFNDKLTMGMVAPGVVLDNLSWVVTKTANIGVDFDLWNGKLFGTVEVYRRVNDGILASRIMDIPNTFGASFPKENINSEENTGFEIELGTRGKIGKDFGYTISANYSFTRYKFLDVEHNPYQSSMDRFLNGHDNRTIGGMWDHSGGGMWIQKTDGQFQNISEFERAPLYGGSNGNSMMLPGAFRIIDRNGDGVIGYEDQLPESRRAGANPPYQFGMNLGFTYKNFDLNILLQGAAGYVIGYANDDVFGYGSKTNPTLMKKYMDRWHTANVTDDPYNPATQWVSGKFPALRRDFVGTQDNGNSWGVGAIPFWNPNATYLRLKSLELGYTLPKNLTRKVGISDLRVFVNGFNLLTFCNSLLKDADPEREERDWGASLAYPLMKSYNIGLNINF</sequence>
<dbReference type="PANTHER" id="PTHR30069:SF29">
    <property type="entry name" value="HEMOGLOBIN AND HEMOGLOBIN-HAPTOGLOBIN-BINDING PROTEIN 1-RELATED"/>
    <property type="match status" value="1"/>
</dbReference>
<evidence type="ECO:0000313" key="6">
    <source>
        <dbReference type="EMBL" id="CUO95423.1"/>
    </source>
</evidence>
<name>A0A174J743_BACUN</name>
<dbReference type="Pfam" id="PF13715">
    <property type="entry name" value="CarbopepD_reg_2"/>
    <property type="match status" value="1"/>
</dbReference>
<keyword evidence="6" id="KW-0675">Receptor</keyword>
<evidence type="ECO:0000313" key="7">
    <source>
        <dbReference type="Proteomes" id="UP000095614"/>
    </source>
</evidence>
<gene>
    <name evidence="6" type="ORF">ERS852462_02119</name>
</gene>
<organism evidence="6 7">
    <name type="scientific">Bacteroides uniformis</name>
    <dbReference type="NCBI Taxonomy" id="820"/>
    <lineage>
        <taxon>Bacteria</taxon>
        <taxon>Pseudomonadati</taxon>
        <taxon>Bacteroidota</taxon>
        <taxon>Bacteroidia</taxon>
        <taxon>Bacteroidales</taxon>
        <taxon>Bacteroidaceae</taxon>
        <taxon>Bacteroides</taxon>
    </lineage>
</organism>
<dbReference type="Pfam" id="PF07715">
    <property type="entry name" value="Plug"/>
    <property type="match status" value="1"/>
</dbReference>
<keyword evidence="1 5" id="KW-0813">Transport</keyword>
<keyword evidence="5" id="KW-1134">Transmembrane beta strand</keyword>
<protein>
    <submittedName>
        <fullName evidence="6">Outer membrane receptor proteins, mostly Fe transport</fullName>
    </submittedName>
</protein>
<dbReference type="InterPro" id="IPR023997">
    <property type="entry name" value="TonB-dep_OMP_SusC/RagA_CS"/>
</dbReference>
<dbReference type="Pfam" id="PF07660">
    <property type="entry name" value="STN"/>
    <property type="match status" value="1"/>
</dbReference>
<dbReference type="GO" id="GO:0044718">
    <property type="term" value="P:siderophore transmembrane transport"/>
    <property type="evidence" value="ECO:0007669"/>
    <property type="project" value="TreeGrafter"/>
</dbReference>
<dbReference type="GO" id="GO:0009279">
    <property type="term" value="C:cell outer membrane"/>
    <property type="evidence" value="ECO:0007669"/>
    <property type="project" value="UniProtKB-SubCell"/>
</dbReference>
<evidence type="ECO:0000256" key="3">
    <source>
        <dbReference type="ARBA" id="ARBA00023136"/>
    </source>
</evidence>